<reference evidence="2" key="1">
    <citation type="journal article" date="2024" name="Front. Bioeng. Biotechnol.">
        <title>Genome-scale model development and genomic sequencing of the oleaginous clade Lipomyces.</title>
        <authorList>
            <person name="Czajka J.J."/>
            <person name="Han Y."/>
            <person name="Kim J."/>
            <person name="Mondo S.J."/>
            <person name="Hofstad B.A."/>
            <person name="Robles A."/>
            <person name="Haridas S."/>
            <person name="Riley R."/>
            <person name="LaButti K."/>
            <person name="Pangilinan J."/>
            <person name="Andreopoulos W."/>
            <person name="Lipzen A."/>
            <person name="Yan J."/>
            <person name="Wang M."/>
            <person name="Ng V."/>
            <person name="Grigoriev I.V."/>
            <person name="Spatafora J.W."/>
            <person name="Magnuson J.K."/>
            <person name="Baker S.E."/>
            <person name="Pomraning K.R."/>
        </authorList>
    </citation>
    <scope>NUCLEOTIDE SEQUENCE [LARGE SCALE GENOMIC DNA]</scope>
    <source>
        <strain evidence="2">CBS 10300</strain>
    </source>
</reference>
<sequence length="169" mass="18533">MGICCQWLGCLTEKAYLFLSASYTPVLGILGKHIGPMGLGLMGFTYRPESIPDQQAFNWHDFFSGREFFGPYLEYPEHAGKVVIPIKGGFNSDKAMPGGSPELARAAKKTFRVRRVDSKVPINTTVSTVAELLREGLIGGMPLCEVKSETIRRAAQYPCLAYSPLGRGL</sequence>
<accession>A0ACC3TMV7</accession>
<evidence type="ECO:0000313" key="2">
    <source>
        <dbReference type="Proteomes" id="UP001489719"/>
    </source>
</evidence>
<dbReference type="Proteomes" id="UP001489719">
    <property type="component" value="Unassembled WGS sequence"/>
</dbReference>
<organism evidence="1 2">
    <name type="scientific">Lipomyces orientalis</name>
    <dbReference type="NCBI Taxonomy" id="1233043"/>
    <lineage>
        <taxon>Eukaryota</taxon>
        <taxon>Fungi</taxon>
        <taxon>Dikarya</taxon>
        <taxon>Ascomycota</taxon>
        <taxon>Saccharomycotina</taxon>
        <taxon>Lipomycetes</taxon>
        <taxon>Lipomycetales</taxon>
        <taxon>Lipomycetaceae</taxon>
        <taxon>Lipomyces</taxon>
    </lineage>
</organism>
<keyword evidence="2" id="KW-1185">Reference proteome</keyword>
<comment type="caution">
    <text evidence="1">The sequence shown here is derived from an EMBL/GenBank/DDBJ whole genome shotgun (WGS) entry which is preliminary data.</text>
</comment>
<name>A0ACC3TMV7_9ASCO</name>
<gene>
    <name evidence="1" type="ORF">V1517DRAFT_353139</name>
</gene>
<protein>
    <submittedName>
        <fullName evidence="1">Uncharacterized protein</fullName>
    </submittedName>
</protein>
<dbReference type="EMBL" id="MU970081">
    <property type="protein sequence ID" value="KAK9322197.1"/>
    <property type="molecule type" value="Genomic_DNA"/>
</dbReference>
<proteinExistence type="predicted"/>
<evidence type="ECO:0000313" key="1">
    <source>
        <dbReference type="EMBL" id="KAK9322197.1"/>
    </source>
</evidence>